<accession>A0A9D1SYJ9</accession>
<gene>
    <name evidence="9" type="ORF">IAA62_03040</name>
</gene>
<dbReference type="InterPro" id="IPR002646">
    <property type="entry name" value="PolA_pol_head_dom"/>
</dbReference>
<dbReference type="Gene3D" id="1.10.3090.10">
    <property type="entry name" value="cca-adding enzyme, domain 2"/>
    <property type="match status" value="1"/>
</dbReference>
<comment type="caution">
    <text evidence="9">The sequence shown here is derived from an EMBL/GenBank/DDBJ whole genome shotgun (WGS) entry which is preliminary data.</text>
</comment>
<dbReference type="CDD" id="cd05398">
    <property type="entry name" value="NT_ClassII-CCAase"/>
    <property type="match status" value="1"/>
</dbReference>
<evidence type="ECO:0000256" key="3">
    <source>
        <dbReference type="ARBA" id="ARBA00022694"/>
    </source>
</evidence>
<dbReference type="GO" id="GO:0008033">
    <property type="term" value="P:tRNA processing"/>
    <property type="evidence" value="ECO:0007669"/>
    <property type="project" value="UniProtKB-KW"/>
</dbReference>
<evidence type="ECO:0000256" key="4">
    <source>
        <dbReference type="ARBA" id="ARBA00022695"/>
    </source>
</evidence>
<evidence type="ECO:0000256" key="6">
    <source>
        <dbReference type="ARBA" id="ARBA00022842"/>
    </source>
</evidence>
<evidence type="ECO:0000256" key="7">
    <source>
        <dbReference type="RuleBase" id="RU003953"/>
    </source>
</evidence>
<dbReference type="GO" id="GO:0016779">
    <property type="term" value="F:nucleotidyltransferase activity"/>
    <property type="evidence" value="ECO:0007669"/>
    <property type="project" value="UniProtKB-KW"/>
</dbReference>
<dbReference type="Gene3D" id="3.30.460.10">
    <property type="entry name" value="Beta Polymerase, domain 2"/>
    <property type="match status" value="1"/>
</dbReference>
<keyword evidence="3" id="KW-0819">tRNA processing</keyword>
<comment type="cofactor">
    <cofactor evidence="1">
        <name>Mg(2+)</name>
        <dbReference type="ChEBI" id="CHEBI:18420"/>
    </cofactor>
</comment>
<evidence type="ECO:0000313" key="10">
    <source>
        <dbReference type="Proteomes" id="UP000886861"/>
    </source>
</evidence>
<evidence type="ECO:0000259" key="8">
    <source>
        <dbReference type="Pfam" id="PF01743"/>
    </source>
</evidence>
<sequence length="416" mass="48633">MKITVSENLVALAKKLKKYAPLYIVGGYVRNSLLGITPSDVDLASKLTPERLAEILAGSKFEVKEISKKLGTITIRCGKEVWEHTTFRRDNYDSTGRHVPKNVDFVEDVREDAKRRDFTVNAIYYNILKDELVDVYSGVYDLQRRILRCVETPNFVFNSDGLRILRMVRFACELNFKIDRATLNMARKMSYRLNDIVGSRKFSELVHILNSPTKYSVSNKNADMRGLNYLNFLHAWPFLYVHSTYVKYKLSKKAEGETKFFALLIDIINSVNPDCIEFYLKYLLGQDGFMLPKANIETITKIICGYYDALNKMNNKKYFFKYFNYFPKISELLKIKSKFLYNKYYFFDYYIKKHKIPVHIKDLKIRGEDLKKIKELPAKKYSLVLADLLDKVFDGLANDKETLLKEVEDGIRNNLY</sequence>
<comment type="similarity">
    <text evidence="7">Belongs to the tRNA nucleotidyltransferase/poly(A) polymerase family.</text>
</comment>
<dbReference type="GO" id="GO:0000049">
    <property type="term" value="F:tRNA binding"/>
    <property type="evidence" value="ECO:0007669"/>
    <property type="project" value="TreeGrafter"/>
</dbReference>
<reference evidence="9" key="2">
    <citation type="journal article" date="2021" name="PeerJ">
        <title>Extensive microbial diversity within the chicken gut microbiome revealed by metagenomics and culture.</title>
        <authorList>
            <person name="Gilroy R."/>
            <person name="Ravi A."/>
            <person name="Getino M."/>
            <person name="Pursley I."/>
            <person name="Horton D.L."/>
            <person name="Alikhan N.F."/>
            <person name="Baker D."/>
            <person name="Gharbi K."/>
            <person name="Hall N."/>
            <person name="Watson M."/>
            <person name="Adriaenssens E.M."/>
            <person name="Foster-Nyarko E."/>
            <person name="Jarju S."/>
            <person name="Secka A."/>
            <person name="Antonio M."/>
            <person name="Oren A."/>
            <person name="Chaudhuri R.R."/>
            <person name="La Ragione R."/>
            <person name="Hildebrand F."/>
            <person name="Pallen M.J."/>
        </authorList>
    </citation>
    <scope>NUCLEOTIDE SEQUENCE</scope>
    <source>
        <strain evidence="9">CHK186-9395</strain>
    </source>
</reference>
<dbReference type="AlphaFoldDB" id="A0A9D1SYJ9"/>
<keyword evidence="7" id="KW-0694">RNA-binding</keyword>
<name>A0A9D1SYJ9_9FIRM</name>
<dbReference type="PANTHER" id="PTHR46173:SF1">
    <property type="entry name" value="CCA TRNA NUCLEOTIDYLTRANSFERASE 1, MITOCHONDRIAL"/>
    <property type="match status" value="1"/>
</dbReference>
<evidence type="ECO:0000256" key="1">
    <source>
        <dbReference type="ARBA" id="ARBA00001946"/>
    </source>
</evidence>
<reference evidence="9" key="1">
    <citation type="submission" date="2020-10" db="EMBL/GenBank/DDBJ databases">
        <authorList>
            <person name="Gilroy R."/>
        </authorList>
    </citation>
    <scope>NUCLEOTIDE SEQUENCE</scope>
    <source>
        <strain evidence="9">CHK186-9395</strain>
    </source>
</reference>
<dbReference type="EMBL" id="DVOJ01000011">
    <property type="protein sequence ID" value="HIV01510.1"/>
    <property type="molecule type" value="Genomic_DNA"/>
</dbReference>
<dbReference type="PANTHER" id="PTHR46173">
    <property type="entry name" value="CCA TRNA NUCLEOTIDYLTRANSFERASE 1, MITOCHONDRIAL"/>
    <property type="match status" value="1"/>
</dbReference>
<protein>
    <submittedName>
        <fullName evidence="9">CCA tRNA nucleotidyltransferase</fullName>
    </submittedName>
</protein>
<dbReference type="InterPro" id="IPR050264">
    <property type="entry name" value="Bact_CCA-adding_enz_type3_sf"/>
</dbReference>
<evidence type="ECO:0000256" key="2">
    <source>
        <dbReference type="ARBA" id="ARBA00022679"/>
    </source>
</evidence>
<keyword evidence="4" id="KW-0548">Nucleotidyltransferase</keyword>
<feature type="domain" description="Poly A polymerase head" evidence="8">
    <location>
        <begin position="22"/>
        <end position="148"/>
    </location>
</feature>
<dbReference type="Pfam" id="PF01743">
    <property type="entry name" value="PolyA_pol"/>
    <property type="match status" value="1"/>
</dbReference>
<evidence type="ECO:0000256" key="5">
    <source>
        <dbReference type="ARBA" id="ARBA00022723"/>
    </source>
</evidence>
<organism evidence="9 10">
    <name type="scientific">Candidatus Caccopulliclostridium gallistercoris</name>
    <dbReference type="NCBI Taxonomy" id="2840719"/>
    <lineage>
        <taxon>Bacteria</taxon>
        <taxon>Bacillati</taxon>
        <taxon>Bacillota</taxon>
        <taxon>Clostridia</taxon>
        <taxon>Candidatus Caccopulliclostridium</taxon>
    </lineage>
</organism>
<keyword evidence="5" id="KW-0479">Metal-binding</keyword>
<keyword evidence="2 7" id="KW-0808">Transferase</keyword>
<dbReference type="SUPFAM" id="SSF81891">
    <property type="entry name" value="Poly A polymerase C-terminal region-like"/>
    <property type="match status" value="1"/>
</dbReference>
<dbReference type="Proteomes" id="UP000886861">
    <property type="component" value="Unassembled WGS sequence"/>
</dbReference>
<dbReference type="InterPro" id="IPR043519">
    <property type="entry name" value="NT_sf"/>
</dbReference>
<dbReference type="GO" id="GO:0046872">
    <property type="term" value="F:metal ion binding"/>
    <property type="evidence" value="ECO:0007669"/>
    <property type="project" value="UniProtKB-KW"/>
</dbReference>
<keyword evidence="6" id="KW-0460">Magnesium</keyword>
<evidence type="ECO:0000313" key="9">
    <source>
        <dbReference type="EMBL" id="HIV01510.1"/>
    </source>
</evidence>
<dbReference type="SUPFAM" id="SSF81301">
    <property type="entry name" value="Nucleotidyltransferase"/>
    <property type="match status" value="1"/>
</dbReference>
<proteinExistence type="inferred from homology"/>